<evidence type="ECO:0000256" key="1">
    <source>
        <dbReference type="ARBA" id="ARBA00004141"/>
    </source>
</evidence>
<keyword evidence="3 5" id="KW-1133">Transmembrane helix</keyword>
<dbReference type="InterPro" id="IPR036259">
    <property type="entry name" value="MFS_trans_sf"/>
</dbReference>
<dbReference type="OrthoDB" id="3026777at2759"/>
<dbReference type="EMBL" id="GGMS01007326">
    <property type="protein sequence ID" value="MBY76529.1"/>
    <property type="molecule type" value="Transcribed_RNA"/>
</dbReference>
<protein>
    <submittedName>
        <fullName evidence="6">Solute carrier family 46 member 3</fullName>
    </submittedName>
    <submittedName>
        <fullName evidence="8 9">Uncharacterized protein LOC112693380</fullName>
    </submittedName>
</protein>
<evidence type="ECO:0000313" key="6">
    <source>
        <dbReference type="EMBL" id="MBY76529.1"/>
    </source>
</evidence>
<dbReference type="Pfam" id="PF07690">
    <property type="entry name" value="MFS_1"/>
    <property type="match status" value="1"/>
</dbReference>
<evidence type="ECO:0000313" key="8">
    <source>
        <dbReference type="RefSeq" id="XP_025424200.1"/>
    </source>
</evidence>
<dbReference type="RefSeq" id="XP_025424202.1">
    <property type="nucleotide sequence ID" value="XM_025568417.1"/>
</dbReference>
<proteinExistence type="predicted"/>
<organism evidence="6">
    <name type="scientific">Sipha flava</name>
    <name type="common">yellow sugarcane aphid</name>
    <dbReference type="NCBI Taxonomy" id="143950"/>
    <lineage>
        <taxon>Eukaryota</taxon>
        <taxon>Metazoa</taxon>
        <taxon>Ecdysozoa</taxon>
        <taxon>Arthropoda</taxon>
        <taxon>Hexapoda</taxon>
        <taxon>Insecta</taxon>
        <taxon>Pterygota</taxon>
        <taxon>Neoptera</taxon>
        <taxon>Paraneoptera</taxon>
        <taxon>Hemiptera</taxon>
        <taxon>Sternorrhyncha</taxon>
        <taxon>Aphidomorpha</taxon>
        <taxon>Aphidoidea</taxon>
        <taxon>Aphididae</taxon>
        <taxon>Sipha</taxon>
    </lineage>
</organism>
<dbReference type="InterPro" id="IPR011701">
    <property type="entry name" value="MFS"/>
</dbReference>
<name>A0A2S2QFK1_9HEMI</name>
<keyword evidence="2 5" id="KW-0812">Transmembrane</keyword>
<dbReference type="GO" id="GO:0016020">
    <property type="term" value="C:membrane"/>
    <property type="evidence" value="ECO:0007669"/>
    <property type="project" value="UniProtKB-SubCell"/>
</dbReference>
<evidence type="ECO:0000313" key="9">
    <source>
        <dbReference type="RefSeq" id="XP_025424202.1"/>
    </source>
</evidence>
<evidence type="ECO:0000256" key="2">
    <source>
        <dbReference type="ARBA" id="ARBA00022692"/>
    </source>
</evidence>
<reference evidence="8 9" key="2">
    <citation type="submission" date="2025-04" db="UniProtKB">
        <authorList>
            <consortium name="RefSeq"/>
        </authorList>
    </citation>
    <scope>IDENTIFICATION</scope>
    <source>
        <tissue evidence="8 9">Whole body</tissue>
    </source>
</reference>
<feature type="transmembrane region" description="Helical" evidence="5">
    <location>
        <begin position="412"/>
        <end position="432"/>
    </location>
</feature>
<accession>A0A2S2QFK1</accession>
<evidence type="ECO:0000256" key="4">
    <source>
        <dbReference type="ARBA" id="ARBA00023136"/>
    </source>
</evidence>
<comment type="subcellular location">
    <subcellularLocation>
        <location evidence="1">Membrane</location>
        <topology evidence="1">Multi-pass membrane protein</topology>
    </subcellularLocation>
</comment>
<dbReference type="PANTHER" id="PTHR23507">
    <property type="entry name" value="ZGC:174356"/>
    <property type="match status" value="1"/>
</dbReference>
<feature type="transmembrane region" description="Helical" evidence="5">
    <location>
        <begin position="90"/>
        <end position="111"/>
    </location>
</feature>
<gene>
    <name evidence="6" type="primary">SLC46A3_1</name>
    <name evidence="8 9 10" type="synonym">LOC112693380</name>
    <name evidence="6" type="ORF">g.3304</name>
</gene>
<keyword evidence="4 5" id="KW-0472">Membrane</keyword>
<dbReference type="Gene3D" id="1.20.1250.20">
    <property type="entry name" value="MFS general substrate transporter like domains"/>
    <property type="match status" value="1"/>
</dbReference>
<feature type="transmembrane region" description="Helical" evidence="5">
    <location>
        <begin position="379"/>
        <end position="400"/>
    </location>
</feature>
<dbReference type="RefSeq" id="XP_025424203.1">
    <property type="nucleotide sequence ID" value="XM_025568418.1"/>
</dbReference>
<dbReference type="RefSeq" id="XP_025424200.1">
    <property type="nucleotide sequence ID" value="XM_025568415.1"/>
</dbReference>
<dbReference type="GO" id="GO:0022857">
    <property type="term" value="F:transmembrane transporter activity"/>
    <property type="evidence" value="ECO:0007669"/>
    <property type="project" value="InterPro"/>
</dbReference>
<keyword evidence="7" id="KW-1185">Reference proteome</keyword>
<feature type="transmembrane region" description="Helical" evidence="5">
    <location>
        <begin position="444"/>
        <end position="464"/>
    </location>
</feature>
<reference evidence="6" key="1">
    <citation type="submission" date="2018-04" db="EMBL/GenBank/DDBJ databases">
        <title>Transcriptome assembly of Sipha flava.</title>
        <authorList>
            <person name="Scully E.D."/>
            <person name="Geib S.M."/>
            <person name="Palmer N.A."/>
            <person name="Koch K."/>
            <person name="Bradshaw J."/>
            <person name="Heng-Moss T."/>
            <person name="Sarath G."/>
        </authorList>
    </citation>
    <scope>NUCLEOTIDE SEQUENCE</scope>
</reference>
<evidence type="ECO:0000256" key="5">
    <source>
        <dbReference type="SAM" id="Phobius"/>
    </source>
</evidence>
<evidence type="ECO:0000313" key="7">
    <source>
        <dbReference type="Proteomes" id="UP000694846"/>
    </source>
</evidence>
<dbReference type="SUPFAM" id="SSF103473">
    <property type="entry name" value="MFS general substrate transporter"/>
    <property type="match status" value="1"/>
</dbReference>
<dbReference type="PANTHER" id="PTHR23507:SF1">
    <property type="entry name" value="FI18259P1-RELATED"/>
    <property type="match status" value="1"/>
</dbReference>
<feature type="transmembrane region" description="Helical" evidence="5">
    <location>
        <begin position="354"/>
        <end position="373"/>
    </location>
</feature>
<feature type="transmembrane region" description="Helical" evidence="5">
    <location>
        <begin position="284"/>
        <end position="302"/>
    </location>
</feature>
<feature type="transmembrane region" description="Helical" evidence="5">
    <location>
        <begin position="322"/>
        <end position="347"/>
    </location>
</feature>
<feature type="transmembrane region" description="Helical" evidence="5">
    <location>
        <begin position="217"/>
        <end position="238"/>
    </location>
</feature>
<sequence length="493" mass="54353">MATDTDGGGPWSWTKRVVAGVHVEPFVCFYIMSRTLMLLPTQNLSLRKACRVNLRLDNATCTVLEDDPSSASAAQHDGEVATQQLVTQMFIWQMIIQSSVPCVLAILMGSWSDRNRRRVPCMLMPVASELVHVAGLLVCVYYFYELPMEMVGIADAVPTALAGGRMVLFNAMFSYISDVSKEEMKTLRIGIVNLLSTVGMAIGTALSGITFREIGFYGVYTTSAALYALGLLYGLIFIKEVPPNQFGNAAPVKSDGIFNGFFNAKHIKDAFKVTFKDGPHNRKLKIIMLMWIAFLIIGPVNGDLTVSYLNTRLRFNWDEVAFSFYSTYTMITSVTGTAICIGLFSHILKIDDSIIGVMACVGKIASGICYAFATDKWIFCLGPLVDIMGGTVFITARSIMSKIVEPNELGQVTAIYSIVESLVPIFFGPLYSAVYKNTLHILPGAYSLIGSTLAVPATVIYLWLYKESKKSQKHNYKAVQLDDNNKGEEMKDL</sequence>
<dbReference type="Proteomes" id="UP000694846">
    <property type="component" value="Unplaced"/>
</dbReference>
<evidence type="ECO:0000256" key="3">
    <source>
        <dbReference type="ARBA" id="ARBA00022989"/>
    </source>
</evidence>
<feature type="transmembrane region" description="Helical" evidence="5">
    <location>
        <begin position="123"/>
        <end position="144"/>
    </location>
</feature>
<evidence type="ECO:0000313" key="10">
    <source>
        <dbReference type="RefSeq" id="XP_025424203.1"/>
    </source>
</evidence>
<feature type="transmembrane region" description="Helical" evidence="5">
    <location>
        <begin position="189"/>
        <end position="211"/>
    </location>
</feature>
<dbReference type="AlphaFoldDB" id="A0A2S2QFK1"/>